<organism evidence="1">
    <name type="scientific">marine sediment metagenome</name>
    <dbReference type="NCBI Taxonomy" id="412755"/>
    <lineage>
        <taxon>unclassified sequences</taxon>
        <taxon>metagenomes</taxon>
        <taxon>ecological metagenomes</taxon>
    </lineage>
</organism>
<dbReference type="EMBL" id="BART01006445">
    <property type="protein sequence ID" value="GAG63688.1"/>
    <property type="molecule type" value="Genomic_DNA"/>
</dbReference>
<name>X0ZTC2_9ZZZZ</name>
<sequence length="34" mass="4458">DLEYDILPEELKYRHVRYELESDIDFTWEREWRL</sequence>
<reference evidence="1" key="1">
    <citation type="journal article" date="2014" name="Front. Microbiol.">
        <title>High frequency of phylogenetically diverse reductive dehalogenase-homologous genes in deep subseafloor sedimentary metagenomes.</title>
        <authorList>
            <person name="Kawai M."/>
            <person name="Futagami T."/>
            <person name="Toyoda A."/>
            <person name="Takaki Y."/>
            <person name="Nishi S."/>
            <person name="Hori S."/>
            <person name="Arai W."/>
            <person name="Tsubouchi T."/>
            <person name="Morono Y."/>
            <person name="Uchiyama I."/>
            <person name="Ito T."/>
            <person name="Fujiyama A."/>
            <person name="Inagaki F."/>
            <person name="Takami H."/>
        </authorList>
    </citation>
    <scope>NUCLEOTIDE SEQUENCE</scope>
    <source>
        <strain evidence="1">Expedition CK06-06</strain>
    </source>
</reference>
<proteinExistence type="predicted"/>
<accession>X0ZTC2</accession>
<protein>
    <submittedName>
        <fullName evidence="1">Uncharacterized protein</fullName>
    </submittedName>
</protein>
<feature type="non-terminal residue" evidence="1">
    <location>
        <position position="1"/>
    </location>
</feature>
<dbReference type="AlphaFoldDB" id="X0ZTC2"/>
<comment type="caution">
    <text evidence="1">The sequence shown here is derived from an EMBL/GenBank/DDBJ whole genome shotgun (WGS) entry which is preliminary data.</text>
</comment>
<evidence type="ECO:0000313" key="1">
    <source>
        <dbReference type="EMBL" id="GAG63688.1"/>
    </source>
</evidence>
<gene>
    <name evidence="1" type="ORF">S01H4_14700</name>
</gene>